<gene>
    <name evidence="1" type="ordered locus">KPHS_p100810</name>
</gene>
<organism evidence="1 2">
    <name type="scientific">Klebsiella pneumoniae subsp. pneumoniae (strain HS11286)</name>
    <dbReference type="NCBI Taxonomy" id="1125630"/>
    <lineage>
        <taxon>Bacteria</taxon>
        <taxon>Pseudomonadati</taxon>
        <taxon>Pseudomonadota</taxon>
        <taxon>Gammaproteobacteria</taxon>
        <taxon>Enterobacterales</taxon>
        <taxon>Enterobacteriaceae</taxon>
        <taxon>Klebsiella/Raoultella group</taxon>
        <taxon>Klebsiella</taxon>
        <taxon>Klebsiella pneumoniae complex</taxon>
    </lineage>
</organism>
<sequence>MEEKQMELTDKQIKDLVARRHPEYIKKKEHWDFLASTYAGGRAWFDDNIFRYFKEGDQEFKERLERAYRFNHTREVVNLINKYLFKEDIHRNVEEAPEPIQKFWKRATRQNVSIDGFMSALDLQSSIYGRVWVVVDSTMDSDAESVADEKKKDVRAYAYWISPQQMLDMAWDDDGNLIWALIVEVARDDQDPFTSSGQEYQRYRLWTRNEWYLFREEVKKGAGNAGRRTAKVVLEDKGEHKLGVVPVFPVDCIGESESPYLARRLLMISPTLTVQ</sequence>
<proteinExistence type="predicted"/>
<dbReference type="Proteomes" id="UP000007841">
    <property type="component" value="Plasmid pKPHS1"/>
</dbReference>
<accession>A0A0H3GVK4</accession>
<dbReference type="KEGG" id="kpm:KPHS_p100810"/>
<dbReference type="HOGENOM" id="CLU_1011135_0_0_6"/>
<dbReference type="AlphaFoldDB" id="A0A0H3GVK4"/>
<keyword evidence="1" id="KW-0614">Plasmid</keyword>
<dbReference type="EMBL" id="CP003223">
    <property type="protein sequence ID" value="AEW91989.1"/>
    <property type="molecule type" value="Genomic_DNA"/>
</dbReference>
<protein>
    <submittedName>
        <fullName evidence="1">Uncharacterized protein</fullName>
    </submittedName>
</protein>
<reference evidence="2" key="1">
    <citation type="journal article" date="2012" name="J. Bacteriol.">
        <title>Complete genome sequence of Klebsiella pneumoniae subsp. pneumoniae HS11286, a multidrug-resistant strain isolated from human sputum.</title>
        <authorList>
            <person name="Liu P."/>
            <person name="Li P."/>
            <person name="Jiang X."/>
            <person name="Bi D."/>
            <person name="Xie Y."/>
            <person name="Tai C."/>
            <person name="Deng Z."/>
            <person name="Rajakumar K."/>
            <person name="Ou H.Y."/>
        </authorList>
    </citation>
    <scope>NUCLEOTIDE SEQUENCE [LARGE SCALE GENOMIC DNA]</scope>
    <source>
        <strain evidence="2">HS11286</strain>
        <plasmid evidence="2">pKPHS1</plasmid>
    </source>
</reference>
<name>A0A0H3GVK4_KLEPH</name>
<keyword evidence="2" id="KW-1185">Reference proteome</keyword>
<dbReference type="GeneID" id="11817977"/>
<dbReference type="PATRIC" id="fig|1125630.4.peg.5264"/>
<dbReference type="RefSeq" id="YP_005220888.1">
    <property type="nucleotide sequence ID" value="NC_016838.1"/>
</dbReference>
<evidence type="ECO:0000313" key="1">
    <source>
        <dbReference type="EMBL" id="AEW91989.1"/>
    </source>
</evidence>
<dbReference type="RefSeq" id="WP_014342137.1">
    <property type="nucleotide sequence ID" value="NC_016838.1"/>
</dbReference>
<evidence type="ECO:0000313" key="2">
    <source>
        <dbReference type="Proteomes" id="UP000007841"/>
    </source>
</evidence>
<geneLocation type="plasmid" evidence="1 2">
    <name>pKPHS1</name>
</geneLocation>